<name>A0A5B8UL41_9BACT</name>
<feature type="signal peptide" evidence="1">
    <location>
        <begin position="1"/>
        <end position="21"/>
    </location>
</feature>
<dbReference type="Pfam" id="PF17820">
    <property type="entry name" value="PDZ_6"/>
    <property type="match status" value="1"/>
</dbReference>
<evidence type="ECO:0000313" key="4">
    <source>
        <dbReference type="Proteomes" id="UP000321204"/>
    </source>
</evidence>
<keyword evidence="1" id="KW-0732">Signal</keyword>
<protein>
    <submittedName>
        <fullName evidence="3">PDZ domain-containing protein</fullName>
    </submittedName>
</protein>
<accession>A0A5B8UL41</accession>
<sequence length="397" mass="44427">MRRLFLLIPLFAIVHASLAQKEVREPARLLTKFNFIQLTGGVILLKARFDTFPDTLSFILDTGSGGISLDSSTVDYFRLKPIASGRTIKGIAGVKAVSFLNNRNLHLPGLTIDSLNFHVNDYSILTSVYGEPIDGIIGYSVFSRYILKLDYDSSTIEFWSRGQLKYPRGGYMLNPVITTLPVQTAKVKDERLVEPRFLIDMGAGLNLLFTRDFISDSALLRPNRKLFVKEAEGLGGKVDMYLTTIKEVKLGPYKFRNVPVNIFEDANNVLSYPHLGGLIGNDLLRRFNVVINYERREFYLLPNSHYNDNFDYAYSGVELYYINGRIIVGDVARGSPAEAAGLLEGDVVVAVNTNFSQSMAQYKAALQSTGDKVKVIVQRAGELIQVTFKVKNILKNK</sequence>
<keyword evidence="4" id="KW-1185">Reference proteome</keyword>
<dbReference type="Proteomes" id="UP000321204">
    <property type="component" value="Chromosome"/>
</dbReference>
<gene>
    <name evidence="3" type="ORF">FSB75_16430</name>
</gene>
<dbReference type="PROSITE" id="PS50106">
    <property type="entry name" value="PDZ"/>
    <property type="match status" value="1"/>
</dbReference>
<dbReference type="SUPFAM" id="SSF50630">
    <property type="entry name" value="Acid proteases"/>
    <property type="match status" value="1"/>
</dbReference>
<dbReference type="SUPFAM" id="SSF50156">
    <property type="entry name" value="PDZ domain-like"/>
    <property type="match status" value="1"/>
</dbReference>
<dbReference type="SMART" id="SM00228">
    <property type="entry name" value="PDZ"/>
    <property type="match status" value="1"/>
</dbReference>
<evidence type="ECO:0000259" key="2">
    <source>
        <dbReference type="PROSITE" id="PS50106"/>
    </source>
</evidence>
<dbReference type="Gene3D" id="2.40.70.10">
    <property type="entry name" value="Acid Proteases"/>
    <property type="match status" value="2"/>
</dbReference>
<dbReference type="Gene3D" id="2.30.42.10">
    <property type="match status" value="1"/>
</dbReference>
<dbReference type="InterPro" id="IPR036034">
    <property type="entry name" value="PDZ_sf"/>
</dbReference>
<dbReference type="InterPro" id="IPR021109">
    <property type="entry name" value="Peptidase_aspartic_dom_sf"/>
</dbReference>
<proteinExistence type="predicted"/>
<dbReference type="EMBL" id="CP042433">
    <property type="protein sequence ID" value="QEC57421.1"/>
    <property type="molecule type" value="Genomic_DNA"/>
</dbReference>
<organism evidence="3 4">
    <name type="scientific">Flavisolibacter ginsenosidimutans</name>
    <dbReference type="NCBI Taxonomy" id="661481"/>
    <lineage>
        <taxon>Bacteria</taxon>
        <taxon>Pseudomonadati</taxon>
        <taxon>Bacteroidota</taxon>
        <taxon>Chitinophagia</taxon>
        <taxon>Chitinophagales</taxon>
        <taxon>Chitinophagaceae</taxon>
        <taxon>Flavisolibacter</taxon>
    </lineage>
</organism>
<dbReference type="Pfam" id="PF13650">
    <property type="entry name" value="Asp_protease_2"/>
    <property type="match status" value="2"/>
</dbReference>
<dbReference type="KEGG" id="fgg:FSB75_16430"/>
<dbReference type="InterPro" id="IPR041489">
    <property type="entry name" value="PDZ_6"/>
</dbReference>
<dbReference type="OrthoDB" id="3521766at2"/>
<reference evidence="3 4" key="1">
    <citation type="journal article" date="2015" name="Int. J. Syst. Evol. Microbiol.">
        <title>Flavisolibacter ginsenosidimutans sp. nov., with ginsenoside-converting activity isolated from soil used for cultivating ginseng.</title>
        <authorList>
            <person name="Zhao Y."/>
            <person name="Liu Q."/>
            <person name="Kang M.S."/>
            <person name="Jin F."/>
            <person name="Yu H."/>
            <person name="Im W.T."/>
        </authorList>
    </citation>
    <scope>NUCLEOTIDE SEQUENCE [LARGE SCALE GENOMIC DNA]</scope>
    <source>
        <strain evidence="3 4">Gsoil 636</strain>
    </source>
</reference>
<evidence type="ECO:0000256" key="1">
    <source>
        <dbReference type="SAM" id="SignalP"/>
    </source>
</evidence>
<feature type="chain" id="PRO_5022955547" evidence="1">
    <location>
        <begin position="22"/>
        <end position="397"/>
    </location>
</feature>
<dbReference type="InterPro" id="IPR001478">
    <property type="entry name" value="PDZ"/>
</dbReference>
<feature type="domain" description="PDZ" evidence="2">
    <location>
        <begin position="316"/>
        <end position="381"/>
    </location>
</feature>
<evidence type="ECO:0000313" key="3">
    <source>
        <dbReference type="EMBL" id="QEC57421.1"/>
    </source>
</evidence>
<dbReference type="AlphaFoldDB" id="A0A5B8UL41"/>